<dbReference type="InterPro" id="IPR012337">
    <property type="entry name" value="RNaseH-like_sf"/>
</dbReference>
<dbReference type="GO" id="GO:0003676">
    <property type="term" value="F:nucleic acid binding"/>
    <property type="evidence" value="ECO:0007669"/>
    <property type="project" value="InterPro"/>
</dbReference>
<name>A0AA38TAW0_9ASTR</name>
<dbReference type="Pfam" id="PF14291">
    <property type="entry name" value="DUF4371"/>
    <property type="match status" value="1"/>
</dbReference>
<dbReference type="Gene3D" id="3.30.420.10">
    <property type="entry name" value="Ribonuclease H-like superfamily/Ribonuclease H"/>
    <property type="match status" value="1"/>
</dbReference>
<dbReference type="EMBL" id="JARYMX010000003">
    <property type="protein sequence ID" value="KAJ9557550.1"/>
    <property type="molecule type" value="Genomic_DNA"/>
</dbReference>
<feature type="domain" description="DUF4371" evidence="1">
    <location>
        <begin position="138"/>
        <end position="224"/>
    </location>
</feature>
<evidence type="ECO:0000313" key="2">
    <source>
        <dbReference type="EMBL" id="KAJ9557550.1"/>
    </source>
</evidence>
<keyword evidence="3" id="KW-1185">Reference proteome</keyword>
<protein>
    <recommendedName>
        <fullName evidence="1">DUF4371 domain-containing protein</fullName>
    </recommendedName>
</protein>
<proteinExistence type="predicted"/>
<reference evidence="2" key="1">
    <citation type="submission" date="2023-03" db="EMBL/GenBank/DDBJ databases">
        <title>Chromosome-scale reference genome and RAD-based genetic map of yellow starthistle (Centaurea solstitialis) reveal putative structural variation and QTLs associated with invader traits.</title>
        <authorList>
            <person name="Reatini B."/>
            <person name="Cang F.A."/>
            <person name="Jiang Q."/>
            <person name="Mckibben M.T.W."/>
            <person name="Barker M.S."/>
            <person name="Rieseberg L.H."/>
            <person name="Dlugosch K.M."/>
        </authorList>
    </citation>
    <scope>NUCLEOTIDE SEQUENCE</scope>
    <source>
        <strain evidence="2">CAN-66</strain>
        <tissue evidence="2">Leaf</tissue>
    </source>
</reference>
<gene>
    <name evidence="2" type="ORF">OSB04_012164</name>
</gene>
<comment type="caution">
    <text evidence="2">The sequence shown here is derived from an EMBL/GenBank/DDBJ whole genome shotgun (WGS) entry which is preliminary data.</text>
</comment>
<dbReference type="InterPro" id="IPR036397">
    <property type="entry name" value="RNaseH_sf"/>
</dbReference>
<evidence type="ECO:0000313" key="3">
    <source>
        <dbReference type="Proteomes" id="UP001172457"/>
    </source>
</evidence>
<dbReference type="SUPFAM" id="SSF53098">
    <property type="entry name" value="Ribonuclease H-like"/>
    <property type="match status" value="1"/>
</dbReference>
<dbReference type="AlphaFoldDB" id="A0AA38TAW0"/>
<dbReference type="InterPro" id="IPR025398">
    <property type="entry name" value="DUF4371"/>
</dbReference>
<sequence>MDVKTVTTDKFRLSAVTPRVSALTGENVYIVQAEGFNHPKFLEKNKDEPCVQDRQLEHNSVKVWLGMCFTMKDLGEADYILDIKINHDRSKRLIGLSKSTYIDKILKCFKMEGSKRGKQGRNYFFKKKGESSSSCANDYETTKNRKAGLDLQKAGNPHNTVVQKCQTLMNQRQSIAFAFEKQKNSQEHEYWIRLNASIDCVRFLLRQGLAFHGYSENEDSHNKMTNKNKKGANLSSSLLEIIFMDICGPFFSGLGGYKSFITFIDDYSQYTYLYLINDKSNSLNIFKTFKVEDEN</sequence>
<accession>A0AA38TAW0</accession>
<dbReference type="Proteomes" id="UP001172457">
    <property type="component" value="Chromosome 3"/>
</dbReference>
<evidence type="ECO:0000259" key="1">
    <source>
        <dbReference type="Pfam" id="PF14291"/>
    </source>
</evidence>
<organism evidence="2 3">
    <name type="scientific">Centaurea solstitialis</name>
    <name type="common">yellow star-thistle</name>
    <dbReference type="NCBI Taxonomy" id="347529"/>
    <lineage>
        <taxon>Eukaryota</taxon>
        <taxon>Viridiplantae</taxon>
        <taxon>Streptophyta</taxon>
        <taxon>Embryophyta</taxon>
        <taxon>Tracheophyta</taxon>
        <taxon>Spermatophyta</taxon>
        <taxon>Magnoliopsida</taxon>
        <taxon>eudicotyledons</taxon>
        <taxon>Gunneridae</taxon>
        <taxon>Pentapetalae</taxon>
        <taxon>asterids</taxon>
        <taxon>campanulids</taxon>
        <taxon>Asterales</taxon>
        <taxon>Asteraceae</taxon>
        <taxon>Carduoideae</taxon>
        <taxon>Cardueae</taxon>
        <taxon>Centaureinae</taxon>
        <taxon>Centaurea</taxon>
    </lineage>
</organism>